<protein>
    <submittedName>
        <fullName evidence="2">Uncharacterized protein</fullName>
    </submittedName>
</protein>
<proteinExistence type="predicted"/>
<evidence type="ECO:0000313" key="2">
    <source>
        <dbReference type="EMBL" id="KAJ9548599.1"/>
    </source>
</evidence>
<comment type="caution">
    <text evidence="2">The sequence shown here is derived from an EMBL/GenBank/DDBJ whole genome shotgun (WGS) entry which is preliminary data.</text>
</comment>
<evidence type="ECO:0000313" key="3">
    <source>
        <dbReference type="Proteomes" id="UP001172457"/>
    </source>
</evidence>
<name>A0AA38WFY7_9ASTR</name>
<reference evidence="2" key="1">
    <citation type="submission" date="2023-03" db="EMBL/GenBank/DDBJ databases">
        <title>Chromosome-scale reference genome and RAD-based genetic map of yellow starthistle (Centaurea solstitialis) reveal putative structural variation and QTLs associated with invader traits.</title>
        <authorList>
            <person name="Reatini B."/>
            <person name="Cang F.A."/>
            <person name="Jiang Q."/>
            <person name="Mckibben M.T.W."/>
            <person name="Barker M.S."/>
            <person name="Rieseberg L.H."/>
            <person name="Dlugosch K.M."/>
        </authorList>
    </citation>
    <scope>NUCLEOTIDE SEQUENCE</scope>
    <source>
        <strain evidence="2">CAN-66</strain>
        <tissue evidence="2">Leaf</tissue>
    </source>
</reference>
<gene>
    <name evidence="2" type="ORF">OSB04_021142</name>
</gene>
<organism evidence="2 3">
    <name type="scientific">Centaurea solstitialis</name>
    <name type="common">yellow star-thistle</name>
    <dbReference type="NCBI Taxonomy" id="347529"/>
    <lineage>
        <taxon>Eukaryota</taxon>
        <taxon>Viridiplantae</taxon>
        <taxon>Streptophyta</taxon>
        <taxon>Embryophyta</taxon>
        <taxon>Tracheophyta</taxon>
        <taxon>Spermatophyta</taxon>
        <taxon>Magnoliopsida</taxon>
        <taxon>eudicotyledons</taxon>
        <taxon>Gunneridae</taxon>
        <taxon>Pentapetalae</taxon>
        <taxon>asterids</taxon>
        <taxon>campanulids</taxon>
        <taxon>Asterales</taxon>
        <taxon>Asteraceae</taxon>
        <taxon>Carduoideae</taxon>
        <taxon>Cardueae</taxon>
        <taxon>Centaureinae</taxon>
        <taxon>Centaurea</taxon>
    </lineage>
</organism>
<keyword evidence="1" id="KW-0812">Transmembrane</keyword>
<keyword evidence="1" id="KW-1133">Transmembrane helix</keyword>
<sequence>MDRTTKNTTKITRTIEFVYWTHHPQRQFLNLANETSPARNILEILFTDIRTIDIIVFNFICWYGFLPTMLSARQKKNIYVVGTPYFLEVLRGYQVMMKDYAEENESLILKTPRMKGGLVLTGVTLKCLVTLDVQLPVLPPVTDLIACEAAILGPSFIWLDLLALALAFAFLGCILDGLNWSLPFAGASMLVAECCPCHYVAAISPQ</sequence>
<dbReference type="Proteomes" id="UP001172457">
    <property type="component" value="Chromosome 5"/>
</dbReference>
<feature type="transmembrane region" description="Helical" evidence="1">
    <location>
        <begin position="155"/>
        <end position="175"/>
    </location>
</feature>
<dbReference type="EMBL" id="JARYMX010000005">
    <property type="protein sequence ID" value="KAJ9548599.1"/>
    <property type="molecule type" value="Genomic_DNA"/>
</dbReference>
<evidence type="ECO:0000256" key="1">
    <source>
        <dbReference type="SAM" id="Phobius"/>
    </source>
</evidence>
<keyword evidence="3" id="KW-1185">Reference proteome</keyword>
<keyword evidence="1" id="KW-0472">Membrane</keyword>
<dbReference type="AlphaFoldDB" id="A0AA38WFY7"/>
<feature type="transmembrane region" description="Helical" evidence="1">
    <location>
        <begin position="116"/>
        <end position="135"/>
    </location>
</feature>
<accession>A0AA38WFY7</accession>